<protein>
    <recommendedName>
        <fullName evidence="4">No apical meristem-associated C-terminal domain-containing protein</fullName>
    </recommendedName>
</protein>
<evidence type="ECO:0008006" key="4">
    <source>
        <dbReference type="Google" id="ProtNLM"/>
    </source>
</evidence>
<proteinExistence type="predicted"/>
<name>A0AAV5FFN6_ELECO</name>
<reference evidence="2" key="1">
    <citation type="journal article" date="2018" name="DNA Res.">
        <title>Multiple hybrid de novo genome assembly of finger millet, an orphan allotetraploid crop.</title>
        <authorList>
            <person name="Hatakeyama M."/>
            <person name="Aluri S."/>
            <person name="Balachadran M.T."/>
            <person name="Sivarajan S.R."/>
            <person name="Patrignani A."/>
            <person name="Gruter S."/>
            <person name="Poveda L."/>
            <person name="Shimizu-Inatsugi R."/>
            <person name="Baeten J."/>
            <person name="Francoijs K.J."/>
            <person name="Nataraja K.N."/>
            <person name="Reddy Y.A.N."/>
            <person name="Phadnis S."/>
            <person name="Ravikumar R.L."/>
            <person name="Schlapbach R."/>
            <person name="Sreeman S.M."/>
            <person name="Shimizu K.K."/>
        </authorList>
    </citation>
    <scope>NUCLEOTIDE SEQUENCE</scope>
</reference>
<dbReference type="AlphaFoldDB" id="A0AAV5FFN6"/>
<keyword evidence="3" id="KW-1185">Reference proteome</keyword>
<gene>
    <name evidence="2" type="primary">gb22314</name>
    <name evidence="2" type="ORF">PR202_gb22314</name>
</gene>
<sequence length="344" mass="37100">MEDDPAPSLPRPRPPAQALVGPAPKPKPPRLGLPRPPPPIVVPGAEQGRAAARANGAAGASQARKRPPVTPRQSRGSGSRLVLSRPPASGPGAPAATPGTPAATRDTPEAIGGADAQELFDEMPASIDDETFLNMMDAENFGVDLNTAFDGYDDGMNNFVDNDGFASDGDCDIDGDVPKKKGSRGCNFTVGEDETVVKAWQAVGLDPITGVEQAGATYWNRIYDQFCRNNNSGIFRSQSSVTHRWQTIQVSCTKWAACLEQVHRLNPSGANAEDKVNIAQRLYKGKPKKKGGKSGKAFALHHCWVLLEHDEKWRTRNLEMPTKSKKSSNFLPLYLNDDHEDIGL</sequence>
<dbReference type="EMBL" id="BQKI01000085">
    <property type="protein sequence ID" value="GJN33693.1"/>
    <property type="molecule type" value="Genomic_DNA"/>
</dbReference>
<organism evidence="2 3">
    <name type="scientific">Eleusine coracana subsp. coracana</name>
    <dbReference type="NCBI Taxonomy" id="191504"/>
    <lineage>
        <taxon>Eukaryota</taxon>
        <taxon>Viridiplantae</taxon>
        <taxon>Streptophyta</taxon>
        <taxon>Embryophyta</taxon>
        <taxon>Tracheophyta</taxon>
        <taxon>Spermatophyta</taxon>
        <taxon>Magnoliopsida</taxon>
        <taxon>Liliopsida</taxon>
        <taxon>Poales</taxon>
        <taxon>Poaceae</taxon>
        <taxon>PACMAD clade</taxon>
        <taxon>Chloridoideae</taxon>
        <taxon>Cynodonteae</taxon>
        <taxon>Eleusininae</taxon>
        <taxon>Eleusine</taxon>
    </lineage>
</organism>
<feature type="compositionally biased region" description="Low complexity" evidence="1">
    <location>
        <begin position="42"/>
        <end position="62"/>
    </location>
</feature>
<feature type="region of interest" description="Disordered" evidence="1">
    <location>
        <begin position="1"/>
        <end position="108"/>
    </location>
</feature>
<dbReference type="PANTHER" id="PTHR45125">
    <property type="entry name" value="F21J9.4-RELATED"/>
    <property type="match status" value="1"/>
</dbReference>
<evidence type="ECO:0000256" key="1">
    <source>
        <dbReference type="SAM" id="MobiDB-lite"/>
    </source>
</evidence>
<dbReference type="Proteomes" id="UP001054889">
    <property type="component" value="Unassembled WGS sequence"/>
</dbReference>
<comment type="caution">
    <text evidence="2">The sequence shown here is derived from an EMBL/GenBank/DDBJ whole genome shotgun (WGS) entry which is preliminary data.</text>
</comment>
<dbReference type="PANTHER" id="PTHR45125:SF3">
    <property type="entry name" value="NO-APICAL-MERISTEM-ASSOCIATED CARBOXY-TERMINAL DOMAIN PROTEIN"/>
    <property type="match status" value="1"/>
</dbReference>
<evidence type="ECO:0000313" key="2">
    <source>
        <dbReference type="EMBL" id="GJN33693.1"/>
    </source>
</evidence>
<reference evidence="2" key="2">
    <citation type="submission" date="2021-12" db="EMBL/GenBank/DDBJ databases">
        <title>Resequencing data analysis of finger millet.</title>
        <authorList>
            <person name="Hatakeyama M."/>
            <person name="Aluri S."/>
            <person name="Balachadran M.T."/>
            <person name="Sivarajan S.R."/>
            <person name="Poveda L."/>
            <person name="Shimizu-Inatsugi R."/>
            <person name="Schlapbach R."/>
            <person name="Sreeman S.M."/>
            <person name="Shimizu K.K."/>
        </authorList>
    </citation>
    <scope>NUCLEOTIDE SEQUENCE</scope>
</reference>
<feature type="compositionally biased region" description="Pro residues" evidence="1">
    <location>
        <begin position="23"/>
        <end position="41"/>
    </location>
</feature>
<evidence type="ECO:0000313" key="3">
    <source>
        <dbReference type="Proteomes" id="UP001054889"/>
    </source>
</evidence>
<feature type="compositionally biased region" description="Low complexity" evidence="1">
    <location>
        <begin position="72"/>
        <end position="104"/>
    </location>
</feature>
<accession>A0AAV5FFN6</accession>